<feature type="domain" description="Concentrative nucleoside transporter N-terminal" evidence="8">
    <location>
        <begin position="11"/>
        <end position="83"/>
    </location>
</feature>
<evidence type="ECO:0000259" key="8">
    <source>
        <dbReference type="Pfam" id="PF01773"/>
    </source>
</evidence>
<feature type="transmembrane region" description="Helical" evidence="7">
    <location>
        <begin position="321"/>
        <end position="345"/>
    </location>
</feature>
<evidence type="ECO:0000313" key="12">
    <source>
        <dbReference type="Proteomes" id="UP001499951"/>
    </source>
</evidence>
<evidence type="ECO:0000313" key="11">
    <source>
        <dbReference type="EMBL" id="GAA0568622.1"/>
    </source>
</evidence>
<feature type="transmembrane region" description="Helical" evidence="7">
    <location>
        <begin position="394"/>
        <end position="417"/>
    </location>
</feature>
<evidence type="ECO:0000259" key="10">
    <source>
        <dbReference type="Pfam" id="PF07670"/>
    </source>
</evidence>
<dbReference type="Pfam" id="PF07662">
    <property type="entry name" value="Nucleos_tra2_C"/>
    <property type="match status" value="1"/>
</dbReference>
<evidence type="ECO:0000256" key="1">
    <source>
        <dbReference type="ARBA" id="ARBA00004651"/>
    </source>
</evidence>
<accession>A0ABN1EKP1</accession>
<dbReference type="PANTHER" id="PTHR10590:SF4">
    <property type="entry name" value="SOLUTE CARRIER FAMILY 28 MEMBER 3"/>
    <property type="match status" value="1"/>
</dbReference>
<keyword evidence="5 7" id="KW-1133">Transmembrane helix</keyword>
<keyword evidence="4 7" id="KW-0812">Transmembrane</keyword>
<feature type="transmembrane region" description="Helical" evidence="7">
    <location>
        <begin position="212"/>
        <end position="231"/>
    </location>
</feature>
<gene>
    <name evidence="11" type="ORF">GCM10008942_16540</name>
</gene>
<dbReference type="RefSeq" id="WP_166930161.1">
    <property type="nucleotide sequence ID" value="NZ_BAAADD010000004.1"/>
</dbReference>
<evidence type="ECO:0000256" key="2">
    <source>
        <dbReference type="ARBA" id="ARBA00009033"/>
    </source>
</evidence>
<feature type="transmembrane region" description="Helical" evidence="7">
    <location>
        <begin position="135"/>
        <end position="158"/>
    </location>
</feature>
<evidence type="ECO:0000256" key="3">
    <source>
        <dbReference type="ARBA" id="ARBA00022475"/>
    </source>
</evidence>
<evidence type="ECO:0000256" key="7">
    <source>
        <dbReference type="SAM" id="Phobius"/>
    </source>
</evidence>
<keyword evidence="12" id="KW-1185">Reference proteome</keyword>
<keyword evidence="3" id="KW-1003">Cell membrane</keyword>
<comment type="caution">
    <text evidence="11">The sequence shown here is derived from an EMBL/GenBank/DDBJ whole genome shotgun (WGS) entry which is preliminary data.</text>
</comment>
<feature type="domain" description="Concentrative nucleoside transporter C-terminal" evidence="9">
    <location>
        <begin position="211"/>
        <end position="413"/>
    </location>
</feature>
<feature type="transmembrane region" description="Helical" evidence="7">
    <location>
        <begin position="357"/>
        <end position="382"/>
    </location>
</feature>
<feature type="transmembrane region" description="Helical" evidence="7">
    <location>
        <begin position="178"/>
        <end position="200"/>
    </location>
</feature>
<dbReference type="EMBL" id="BAAADD010000004">
    <property type="protein sequence ID" value="GAA0568622.1"/>
    <property type="molecule type" value="Genomic_DNA"/>
</dbReference>
<comment type="similarity">
    <text evidence="2">Belongs to the concentrative nucleoside transporter (CNT) (TC 2.A.41) family.</text>
</comment>
<dbReference type="InterPro" id="IPR008276">
    <property type="entry name" value="C_nuclsd_transpt"/>
</dbReference>
<feature type="transmembrane region" description="Helical" evidence="7">
    <location>
        <begin position="298"/>
        <end position="315"/>
    </location>
</feature>
<dbReference type="InterPro" id="IPR002668">
    <property type="entry name" value="CNT_N_dom"/>
</dbReference>
<feature type="transmembrane region" description="Helical" evidence="7">
    <location>
        <begin position="264"/>
        <end position="286"/>
    </location>
</feature>
<protein>
    <submittedName>
        <fullName evidence="11">Nucleoside transporter C-terminal domain-containing protein</fullName>
    </submittedName>
</protein>
<keyword evidence="6 7" id="KW-0472">Membrane</keyword>
<comment type="subcellular location">
    <subcellularLocation>
        <location evidence="1">Cell membrane</location>
        <topology evidence="1">Multi-pass membrane protein</topology>
    </subcellularLocation>
</comment>
<feature type="transmembrane region" description="Helical" evidence="7">
    <location>
        <begin position="98"/>
        <end position="123"/>
    </location>
</feature>
<feature type="transmembrane region" description="Helical" evidence="7">
    <location>
        <begin position="30"/>
        <end position="50"/>
    </location>
</feature>
<evidence type="ECO:0000259" key="9">
    <source>
        <dbReference type="Pfam" id="PF07662"/>
    </source>
</evidence>
<reference evidence="11 12" key="1">
    <citation type="journal article" date="2019" name="Int. J. Syst. Evol. Microbiol.">
        <title>The Global Catalogue of Microorganisms (GCM) 10K type strain sequencing project: providing services to taxonomists for standard genome sequencing and annotation.</title>
        <authorList>
            <consortium name="The Broad Institute Genomics Platform"/>
            <consortium name="The Broad Institute Genome Sequencing Center for Infectious Disease"/>
            <person name="Wu L."/>
            <person name="Ma J."/>
        </authorList>
    </citation>
    <scope>NUCLEOTIDE SEQUENCE [LARGE SCALE GENOMIC DNA]</scope>
    <source>
        <strain evidence="11 12">JCM 15089</strain>
    </source>
</reference>
<evidence type="ECO:0000256" key="4">
    <source>
        <dbReference type="ARBA" id="ARBA00022692"/>
    </source>
</evidence>
<proteinExistence type="inferred from homology"/>
<dbReference type="InterPro" id="IPR011657">
    <property type="entry name" value="CNT_C_dom"/>
</dbReference>
<feature type="domain" description="Nucleoside transporter/FeoB GTPase Gate" evidence="10">
    <location>
        <begin position="104"/>
        <end position="202"/>
    </location>
</feature>
<dbReference type="Pfam" id="PF07670">
    <property type="entry name" value="Gate"/>
    <property type="match status" value="1"/>
</dbReference>
<organism evidence="11 12">
    <name type="scientific">Rhizomicrobium electricum</name>
    <dbReference type="NCBI Taxonomy" id="480070"/>
    <lineage>
        <taxon>Bacteria</taxon>
        <taxon>Pseudomonadati</taxon>
        <taxon>Pseudomonadota</taxon>
        <taxon>Alphaproteobacteria</taxon>
        <taxon>Micropepsales</taxon>
        <taxon>Micropepsaceae</taxon>
        <taxon>Rhizomicrobium</taxon>
    </lineage>
</organism>
<dbReference type="Proteomes" id="UP001499951">
    <property type="component" value="Unassembled WGS sequence"/>
</dbReference>
<feature type="transmembrane region" description="Helical" evidence="7">
    <location>
        <begin position="6"/>
        <end position="23"/>
    </location>
</feature>
<dbReference type="InterPro" id="IPR011642">
    <property type="entry name" value="Gate_dom"/>
</dbReference>
<sequence>MSPGLHPQSLLGIAFILFVAWLASENRRAFPVRTVVAGVLVQFFLALLLLKVPMARDGLFALNGVVAALTEATRAGTSFVFGYVGLGDAPFAVTNAGAFINFAFGVLPLIIVISALSALLWHWRILAIVVKGIAIVLRRVLGIGGAVGLGGASTVFLGNVEGLLVIRPYLGKLNRSELFIMFTVGMSVVAGTVFVLYATILKPVLPGALGHILIASMMSLFGAIVIARIMIPGAAATDTVSDSDMKYRSSMDAVSHGTEVGLKIYWQIIAMLIVVTALVALANMILGHAPLVAGAPLTLQRVFGWIFAPIVWLYGVPWNEAATAGSLLGTKTILNELIAYMNLAAMPAGALDPRSTLICVYAMCGFANFSSVGIVIAGMSALEPSRRDEVVPLVMRSLLAGTLASGLTASMIGFLPVT</sequence>
<evidence type="ECO:0000256" key="6">
    <source>
        <dbReference type="ARBA" id="ARBA00023136"/>
    </source>
</evidence>
<dbReference type="PANTHER" id="PTHR10590">
    <property type="entry name" value="SODIUM/NUCLEOSIDE COTRANSPORTER"/>
    <property type="match status" value="1"/>
</dbReference>
<evidence type="ECO:0000256" key="5">
    <source>
        <dbReference type="ARBA" id="ARBA00022989"/>
    </source>
</evidence>
<name>A0ABN1EKP1_9PROT</name>
<dbReference type="Pfam" id="PF01773">
    <property type="entry name" value="Nucleos_tra2_N"/>
    <property type="match status" value="1"/>
</dbReference>